<protein>
    <submittedName>
        <fullName evidence="2">Uncharacterized protein</fullName>
    </submittedName>
</protein>
<sequence length="33" mass="3611">MNIIARFKKQIAIAIALIMVTTTVLSVVAYIGF</sequence>
<evidence type="ECO:0000313" key="3">
    <source>
        <dbReference type="Proteomes" id="UP000294545"/>
    </source>
</evidence>
<gene>
    <name evidence="2" type="ORF">EDC19_2439</name>
</gene>
<reference evidence="2 3" key="1">
    <citation type="submission" date="2019-03" db="EMBL/GenBank/DDBJ databases">
        <title>Genomic Encyclopedia of Type Strains, Phase IV (KMG-IV): sequencing the most valuable type-strain genomes for metagenomic binning, comparative biology and taxonomic classification.</title>
        <authorList>
            <person name="Goeker M."/>
        </authorList>
    </citation>
    <scope>NUCLEOTIDE SEQUENCE [LARGE SCALE GENOMIC DNA]</scope>
    <source>
        <strain evidence="2 3">DSM 24176</strain>
    </source>
</reference>
<keyword evidence="1" id="KW-0472">Membrane</keyword>
<feature type="transmembrane region" description="Helical" evidence="1">
    <location>
        <begin position="12"/>
        <end position="32"/>
    </location>
</feature>
<dbReference type="AlphaFoldDB" id="A0A4R1M9J1"/>
<keyword evidence="3" id="KW-1185">Reference proteome</keyword>
<proteinExistence type="predicted"/>
<name>A0A4R1M9J1_9FIRM</name>
<evidence type="ECO:0000313" key="2">
    <source>
        <dbReference type="EMBL" id="TCK89026.1"/>
    </source>
</evidence>
<comment type="caution">
    <text evidence="2">The sequence shown here is derived from an EMBL/GenBank/DDBJ whole genome shotgun (WGS) entry which is preliminary data.</text>
</comment>
<organism evidence="2 3">
    <name type="scientific">Natranaerovirga hydrolytica</name>
    <dbReference type="NCBI Taxonomy" id="680378"/>
    <lineage>
        <taxon>Bacteria</taxon>
        <taxon>Bacillati</taxon>
        <taxon>Bacillota</taxon>
        <taxon>Clostridia</taxon>
        <taxon>Lachnospirales</taxon>
        <taxon>Natranaerovirgaceae</taxon>
        <taxon>Natranaerovirga</taxon>
    </lineage>
</organism>
<dbReference type="Proteomes" id="UP000294545">
    <property type="component" value="Unassembled WGS sequence"/>
</dbReference>
<dbReference type="EMBL" id="SMGQ01000016">
    <property type="protein sequence ID" value="TCK89026.1"/>
    <property type="molecule type" value="Genomic_DNA"/>
</dbReference>
<accession>A0A4R1M9J1</accession>
<keyword evidence="1" id="KW-0812">Transmembrane</keyword>
<evidence type="ECO:0000256" key="1">
    <source>
        <dbReference type="SAM" id="Phobius"/>
    </source>
</evidence>
<keyword evidence="1" id="KW-1133">Transmembrane helix</keyword>